<keyword evidence="1" id="KW-0812">Transmembrane</keyword>
<keyword evidence="3" id="KW-1185">Reference proteome</keyword>
<sequence length="569" mass="63171">FDSWKQFWRNMTSLSWRCLTTALSLSLLILGLRIFSRMGELSHKEQRGFNAITILLGSFASLGLGSVLGYLGSMLRWRLLARKKYKVQDIELLLAMSSPNGSAVLLFTHVGEWRLSLTTFIVMLYLLVNISGKFSVAIFGLTYNLVDDLVEVSPTLITDWSSSVLLARNATDFQVVEKTTLGGRRHTRDGIRVPQDLTAWLFTSLWVDYSYPTESGGNVVFVYHIPEFIEGKRSPTLGHTVHSSANCTMFRLEGHKYWKDYETGDETSEGWDDETNRQIAEVLRALESKNAWPQQGAEQAIWAAPLVGGSNVSSLTYILYHGTAWECTSRLFETLKGSHYPKPLFGSSTLFLLPIAERAERAPEPASRLSNSCGGPSGGRTPSIVYRSFSDLKSQSSPSVGVQNLNFYQNGTGGSTTQKNYYNLYIAGLVARLPIAAIAYGNEVFPRVEKVPDARWTEYVETKLEVKWGRVGIAAGTIVAVQILAITTILYYCRNVHVREDSYLTTAELLKTVLNRIEDGNTMTAKELEDASDEALEGPISYGTIPGPQKDQLRVALGCGVDDNFPGFP</sequence>
<comment type="caution">
    <text evidence="2">The sequence shown here is derived from an EMBL/GenBank/DDBJ whole genome shotgun (WGS) entry which is preliminary data.</text>
</comment>
<keyword evidence="1" id="KW-1133">Transmembrane helix</keyword>
<evidence type="ECO:0000256" key="1">
    <source>
        <dbReference type="SAM" id="Phobius"/>
    </source>
</evidence>
<feature type="transmembrane region" description="Helical" evidence="1">
    <location>
        <begin position="122"/>
        <end position="146"/>
    </location>
</feature>
<dbReference type="Proteomes" id="UP000244722">
    <property type="component" value="Unassembled WGS sequence"/>
</dbReference>
<gene>
    <name evidence="2" type="ORF">B9Z19DRAFT_888929</name>
</gene>
<feature type="transmembrane region" description="Helical" evidence="1">
    <location>
        <begin position="471"/>
        <end position="493"/>
    </location>
</feature>
<feature type="transmembrane region" description="Helical" evidence="1">
    <location>
        <begin position="14"/>
        <end position="36"/>
    </location>
</feature>
<feature type="non-terminal residue" evidence="2">
    <location>
        <position position="569"/>
    </location>
</feature>
<keyword evidence="1" id="KW-0472">Membrane</keyword>
<proteinExistence type="predicted"/>
<feature type="transmembrane region" description="Helical" evidence="1">
    <location>
        <begin position="92"/>
        <end position="110"/>
    </location>
</feature>
<evidence type="ECO:0000313" key="3">
    <source>
        <dbReference type="Proteomes" id="UP000244722"/>
    </source>
</evidence>
<feature type="transmembrane region" description="Helical" evidence="1">
    <location>
        <begin position="422"/>
        <end position="441"/>
    </location>
</feature>
<dbReference type="EMBL" id="NESQ01000036">
    <property type="protein sequence ID" value="PUU81916.1"/>
    <property type="molecule type" value="Genomic_DNA"/>
</dbReference>
<dbReference type="OrthoDB" id="4768051at2759"/>
<evidence type="ECO:0000313" key="2">
    <source>
        <dbReference type="EMBL" id="PUU81916.1"/>
    </source>
</evidence>
<name>A0A2T7A2F6_TUBBO</name>
<organism evidence="2 3">
    <name type="scientific">Tuber borchii</name>
    <name type="common">White truffle</name>
    <dbReference type="NCBI Taxonomy" id="42251"/>
    <lineage>
        <taxon>Eukaryota</taxon>
        <taxon>Fungi</taxon>
        <taxon>Dikarya</taxon>
        <taxon>Ascomycota</taxon>
        <taxon>Pezizomycotina</taxon>
        <taxon>Pezizomycetes</taxon>
        <taxon>Pezizales</taxon>
        <taxon>Tuberaceae</taxon>
        <taxon>Tuber</taxon>
    </lineage>
</organism>
<feature type="transmembrane region" description="Helical" evidence="1">
    <location>
        <begin position="48"/>
        <end position="71"/>
    </location>
</feature>
<reference evidence="2 3" key="1">
    <citation type="submission" date="2017-04" db="EMBL/GenBank/DDBJ databases">
        <title>Draft genome sequence of Tuber borchii Vittad., a whitish edible truffle.</title>
        <authorList>
            <consortium name="DOE Joint Genome Institute"/>
            <person name="Murat C."/>
            <person name="Kuo A."/>
            <person name="Barry K.W."/>
            <person name="Clum A."/>
            <person name="Dockter R.B."/>
            <person name="Fauchery L."/>
            <person name="Iotti M."/>
            <person name="Kohler A."/>
            <person name="Labutti K."/>
            <person name="Lindquist E.A."/>
            <person name="Lipzen A."/>
            <person name="Ohm R.A."/>
            <person name="Wang M."/>
            <person name="Grigoriev I.V."/>
            <person name="Zambonelli A."/>
            <person name="Martin F.M."/>
        </authorList>
    </citation>
    <scope>NUCLEOTIDE SEQUENCE [LARGE SCALE GENOMIC DNA]</scope>
    <source>
        <strain evidence="2 3">Tbo3840</strain>
    </source>
</reference>
<accession>A0A2T7A2F6</accession>
<feature type="non-terminal residue" evidence="2">
    <location>
        <position position="1"/>
    </location>
</feature>
<dbReference type="AlphaFoldDB" id="A0A2T7A2F6"/>
<protein>
    <submittedName>
        <fullName evidence="2">Uncharacterized protein</fullName>
    </submittedName>
</protein>